<dbReference type="EMBL" id="JAUSVX010000024">
    <property type="protein sequence ID" value="MDQ0474589.1"/>
    <property type="molecule type" value="Genomic_DNA"/>
</dbReference>
<accession>A0ABU0JK02</accession>
<dbReference type="PANTHER" id="PTHR42879:SF6">
    <property type="entry name" value="NADPH-DEPENDENT REDUCTASE BACG"/>
    <property type="match status" value="1"/>
</dbReference>
<dbReference type="EC" id="1.1.1.100" evidence="2"/>
<dbReference type="GO" id="GO:0004316">
    <property type="term" value="F:3-oxoacyl-[acyl-carrier-protein] reductase (NADPH) activity"/>
    <property type="evidence" value="ECO:0007669"/>
    <property type="project" value="UniProtKB-EC"/>
</dbReference>
<dbReference type="RefSeq" id="WP_307284456.1">
    <property type="nucleotide sequence ID" value="NZ_JAUSVX010000024.1"/>
</dbReference>
<keyword evidence="3" id="KW-1185">Reference proteome</keyword>
<comment type="similarity">
    <text evidence="1">Belongs to the short-chain dehydrogenases/reductases (SDR) family.</text>
</comment>
<evidence type="ECO:0000313" key="2">
    <source>
        <dbReference type="EMBL" id="MDQ0474589.1"/>
    </source>
</evidence>
<reference evidence="2 3" key="1">
    <citation type="submission" date="2023-07" db="EMBL/GenBank/DDBJ databases">
        <title>Genomic Encyclopedia of Type Strains, Phase IV (KMG-IV): sequencing the most valuable type-strain genomes for metagenomic binning, comparative biology and taxonomic classification.</title>
        <authorList>
            <person name="Goeker M."/>
        </authorList>
    </citation>
    <scope>NUCLEOTIDE SEQUENCE [LARGE SCALE GENOMIC DNA]</scope>
    <source>
        <strain evidence="2 3">DSM 19619</strain>
    </source>
</reference>
<dbReference type="PRINTS" id="PR00081">
    <property type="entry name" value="GDHRDH"/>
</dbReference>
<dbReference type="InterPro" id="IPR002347">
    <property type="entry name" value="SDR_fam"/>
</dbReference>
<dbReference type="Proteomes" id="UP001242480">
    <property type="component" value="Unassembled WGS sequence"/>
</dbReference>
<organism evidence="2 3">
    <name type="scientific">Labrys wisconsinensis</name>
    <dbReference type="NCBI Taxonomy" id="425677"/>
    <lineage>
        <taxon>Bacteria</taxon>
        <taxon>Pseudomonadati</taxon>
        <taxon>Pseudomonadota</taxon>
        <taxon>Alphaproteobacteria</taxon>
        <taxon>Hyphomicrobiales</taxon>
        <taxon>Xanthobacteraceae</taxon>
        <taxon>Labrys</taxon>
    </lineage>
</organism>
<evidence type="ECO:0000313" key="3">
    <source>
        <dbReference type="Proteomes" id="UP001242480"/>
    </source>
</evidence>
<comment type="caution">
    <text evidence="2">The sequence shown here is derived from an EMBL/GenBank/DDBJ whole genome shotgun (WGS) entry which is preliminary data.</text>
</comment>
<sequence length="263" mass="26981">MDLGLQDRTALVLGSTRGLGEAIARTLAAEGATVIVAGRDEARLAAVVGEIRAAGGKAQALRLDLADRDGLAAALDPLIGPDGLGRIDILVNNGGGPPPGPVAAVEPAQWSHSFETMANAAFTITARLLPGMRARRFGRIVNIVSSGVAQPIPNLGISNAVRAAILGWAKTLAAEVAADGVTVNSVLPGRIHTRRVDELDAAAAGRAGRTVEEIAQASRATIPMGRYGDPQEFADVVAFLASSRASYVTGSQVRVDGGMIRGL</sequence>
<dbReference type="SUPFAM" id="SSF51735">
    <property type="entry name" value="NAD(P)-binding Rossmann-fold domains"/>
    <property type="match status" value="1"/>
</dbReference>
<gene>
    <name evidence="2" type="ORF">QO011_007630</name>
</gene>
<dbReference type="InterPro" id="IPR036291">
    <property type="entry name" value="NAD(P)-bd_dom_sf"/>
</dbReference>
<keyword evidence="2" id="KW-0560">Oxidoreductase</keyword>
<dbReference type="PRINTS" id="PR00080">
    <property type="entry name" value="SDRFAMILY"/>
</dbReference>
<evidence type="ECO:0000256" key="1">
    <source>
        <dbReference type="ARBA" id="ARBA00006484"/>
    </source>
</evidence>
<dbReference type="Gene3D" id="3.40.50.720">
    <property type="entry name" value="NAD(P)-binding Rossmann-like Domain"/>
    <property type="match status" value="1"/>
</dbReference>
<dbReference type="PANTHER" id="PTHR42879">
    <property type="entry name" value="3-OXOACYL-(ACYL-CARRIER-PROTEIN) REDUCTASE"/>
    <property type="match status" value="1"/>
</dbReference>
<dbReference type="Pfam" id="PF13561">
    <property type="entry name" value="adh_short_C2"/>
    <property type="match status" value="1"/>
</dbReference>
<name>A0ABU0JK02_9HYPH</name>
<proteinExistence type="inferred from homology"/>
<protein>
    <submittedName>
        <fullName evidence="2">3-oxoacyl-[acyl-carrier protein] reductase</fullName>
        <ecNumber evidence="2">1.1.1.100</ecNumber>
    </submittedName>
</protein>
<dbReference type="InterPro" id="IPR050259">
    <property type="entry name" value="SDR"/>
</dbReference>